<dbReference type="PANTHER" id="PTHR19288">
    <property type="entry name" value="4-NITROPHENYLPHOSPHATASE-RELATED"/>
    <property type="match status" value="1"/>
</dbReference>
<keyword evidence="1" id="KW-0378">Hydrolase</keyword>
<organism evidence="1 2">
    <name type="scientific">Acidisphaera rubrifaciens HS-AP3</name>
    <dbReference type="NCBI Taxonomy" id="1231350"/>
    <lineage>
        <taxon>Bacteria</taxon>
        <taxon>Pseudomonadati</taxon>
        <taxon>Pseudomonadota</taxon>
        <taxon>Alphaproteobacteria</taxon>
        <taxon>Acetobacterales</taxon>
        <taxon>Acetobacteraceae</taxon>
        <taxon>Acidisphaera</taxon>
    </lineage>
</organism>
<dbReference type="SUPFAM" id="SSF56784">
    <property type="entry name" value="HAD-like"/>
    <property type="match status" value="1"/>
</dbReference>
<dbReference type="PANTHER" id="PTHR19288:SF90">
    <property type="entry name" value="OS08G0542600 PROTEIN"/>
    <property type="match status" value="1"/>
</dbReference>
<proteinExistence type="predicted"/>
<dbReference type="CDD" id="cd07525">
    <property type="entry name" value="HAD_like"/>
    <property type="match status" value="1"/>
</dbReference>
<dbReference type="GO" id="GO:0005737">
    <property type="term" value="C:cytoplasm"/>
    <property type="evidence" value="ECO:0007669"/>
    <property type="project" value="TreeGrafter"/>
</dbReference>
<dbReference type="RefSeq" id="WP_048860135.1">
    <property type="nucleotide sequence ID" value="NZ_BANB01000086.1"/>
</dbReference>
<name>A0A0D6P3J4_9PROT</name>
<keyword evidence="2" id="KW-1185">Reference proteome</keyword>
<evidence type="ECO:0000313" key="2">
    <source>
        <dbReference type="Proteomes" id="UP000032680"/>
    </source>
</evidence>
<dbReference type="OrthoDB" id="9791073at2"/>
<dbReference type="GO" id="GO:0016791">
    <property type="term" value="F:phosphatase activity"/>
    <property type="evidence" value="ECO:0007669"/>
    <property type="project" value="TreeGrafter"/>
</dbReference>
<accession>A0A0D6P3J4</accession>
<dbReference type="Pfam" id="PF13242">
    <property type="entry name" value="Hydrolase_like"/>
    <property type="match status" value="1"/>
</dbReference>
<gene>
    <name evidence="1" type="ORF">Asru_0086_06</name>
</gene>
<dbReference type="AlphaFoldDB" id="A0A0D6P3J4"/>
<dbReference type="InterPro" id="IPR006356">
    <property type="entry name" value="HAD-SF_hydro_IIA_hyp3"/>
</dbReference>
<dbReference type="NCBIfam" id="TIGR01460">
    <property type="entry name" value="HAD-SF-IIA"/>
    <property type="match status" value="1"/>
</dbReference>
<dbReference type="Gene3D" id="3.40.50.1000">
    <property type="entry name" value="HAD superfamily/HAD-like"/>
    <property type="match status" value="2"/>
</dbReference>
<evidence type="ECO:0000313" key="1">
    <source>
        <dbReference type="EMBL" id="GAN76330.1"/>
    </source>
</evidence>
<dbReference type="EMBL" id="BANB01000086">
    <property type="protein sequence ID" value="GAN76330.1"/>
    <property type="molecule type" value="Genomic_DNA"/>
</dbReference>
<dbReference type="Proteomes" id="UP000032680">
    <property type="component" value="Unassembled WGS sequence"/>
</dbReference>
<sequence length="282" mass="29426">MRHLRGLATLADAYDGFIVDLWGVVHDGVRPYPGAISCLAALRDQGKPLVLLSNAPRRAASARTALRAMGIADDLYTDLVTSGEAVHRALRERADPWFASLGRRVFHLGPERDRNVYTGLDLEPVPTPAGASFVLNTGPDDEADPTDLAAFAPVLAACRAASLPMICANPDLDVIRDGVRMLCAGALAQQYAMLGGDVRSLGKPDPAIYGPVIDRLGVPPGRILAIGDSLRTDIAGAAACGIDACWVLGGIHADELAAGLDPADAARAVGLAPVATLSALIW</sequence>
<protein>
    <submittedName>
        <fullName evidence="1">Hydrolase IIA</fullName>
    </submittedName>
</protein>
<dbReference type="NCBIfam" id="TIGR01459">
    <property type="entry name" value="HAD-SF-IIA-hyp4"/>
    <property type="match status" value="1"/>
</dbReference>
<comment type="caution">
    <text evidence="1">The sequence shown here is derived from an EMBL/GenBank/DDBJ whole genome shotgun (WGS) entry which is preliminary data.</text>
</comment>
<dbReference type="InterPro" id="IPR023214">
    <property type="entry name" value="HAD_sf"/>
</dbReference>
<dbReference type="Pfam" id="PF13344">
    <property type="entry name" value="Hydrolase_6"/>
    <property type="match status" value="1"/>
</dbReference>
<dbReference type="InterPro" id="IPR036412">
    <property type="entry name" value="HAD-like_sf"/>
</dbReference>
<reference evidence="1 2" key="1">
    <citation type="submission" date="2012-11" db="EMBL/GenBank/DDBJ databases">
        <title>Whole genome sequence of Acidisphaera rubrifaciens HS-AP3.</title>
        <authorList>
            <person name="Azuma Y."/>
            <person name="Higashiura N."/>
            <person name="Hirakawa H."/>
            <person name="Matsushita K."/>
        </authorList>
    </citation>
    <scope>NUCLEOTIDE SEQUENCE [LARGE SCALE GENOMIC DNA]</scope>
    <source>
        <strain evidence="1 2">HS-AP3</strain>
    </source>
</reference>
<dbReference type="InterPro" id="IPR006357">
    <property type="entry name" value="HAD-SF_hydro_IIA"/>
</dbReference>